<evidence type="ECO:0000313" key="3">
    <source>
        <dbReference type="EMBL" id="MEE3928320.1"/>
    </source>
</evidence>
<feature type="transmembrane region" description="Helical" evidence="2">
    <location>
        <begin position="58"/>
        <end position="81"/>
    </location>
</feature>
<evidence type="ECO:0000313" key="4">
    <source>
        <dbReference type="Proteomes" id="UP001344817"/>
    </source>
</evidence>
<gene>
    <name evidence="3" type="ORF">V2E24_01890</name>
</gene>
<evidence type="ECO:0000256" key="1">
    <source>
        <dbReference type="SAM" id="MobiDB-lite"/>
    </source>
</evidence>
<feature type="transmembrane region" description="Helical" evidence="2">
    <location>
        <begin position="101"/>
        <end position="123"/>
    </location>
</feature>
<feature type="transmembrane region" description="Helical" evidence="2">
    <location>
        <begin position="144"/>
        <end position="167"/>
    </location>
</feature>
<keyword evidence="2" id="KW-1133">Transmembrane helix</keyword>
<keyword evidence="4" id="KW-1185">Reference proteome</keyword>
<proteinExistence type="predicted"/>
<organism evidence="3 4">
    <name type="scientific">Mycoplasmopsis ciconiae</name>
    <dbReference type="NCBI Taxonomy" id="561067"/>
    <lineage>
        <taxon>Bacteria</taxon>
        <taxon>Bacillati</taxon>
        <taxon>Mycoplasmatota</taxon>
        <taxon>Mycoplasmoidales</taxon>
        <taxon>Metamycoplasmataceae</taxon>
        <taxon>Mycoplasmopsis</taxon>
    </lineage>
</organism>
<keyword evidence="2" id="KW-0472">Membrane</keyword>
<feature type="compositionally biased region" description="Basic and acidic residues" evidence="1">
    <location>
        <begin position="401"/>
        <end position="413"/>
    </location>
</feature>
<evidence type="ECO:0000256" key="2">
    <source>
        <dbReference type="SAM" id="Phobius"/>
    </source>
</evidence>
<accession>A0ABU7MLB1</accession>
<dbReference type="EMBL" id="JAZDWZ010000005">
    <property type="protein sequence ID" value="MEE3928320.1"/>
    <property type="molecule type" value="Genomic_DNA"/>
</dbReference>
<feature type="transmembrane region" description="Helical" evidence="2">
    <location>
        <begin position="216"/>
        <end position="247"/>
    </location>
</feature>
<keyword evidence="2" id="KW-0812">Transmembrane</keyword>
<dbReference type="RefSeq" id="WP_330500734.1">
    <property type="nucleotide sequence ID" value="NZ_JAZDWZ010000005.1"/>
</dbReference>
<protein>
    <submittedName>
        <fullName evidence="3">Uncharacterized protein</fullName>
    </submittedName>
</protein>
<dbReference type="Proteomes" id="UP001344817">
    <property type="component" value="Unassembled WGS sequence"/>
</dbReference>
<name>A0ABU7MLB1_9BACT</name>
<reference evidence="3" key="1">
    <citation type="submission" date="2024-01" db="EMBL/GenBank/DDBJ databases">
        <title>Genome sequence of Mycoplasma ciconiae type strain DSM 25251.</title>
        <authorList>
            <person name="Spergser J."/>
        </authorList>
    </citation>
    <scope>NUCLEOTIDE SEQUENCE [LARGE SCALE GENOMIC DNA]</scope>
    <source>
        <strain evidence="3">DSM 25251</strain>
    </source>
</reference>
<sequence>MNDKIFKNKWGENRFKFLYNLILVFKLLGNFKIFKKLNLKFVEPLKKEDRFLVGKNNIIFTLVKGLILISLLITTFLLSFIDNSLLSAAYRYTIGMAFGNSIFIILIFSLVSYFVGIFAYLNKDKCFALFSRIRKVNSYTLKKQINISLIYLFFIVTLVQYLSYYYANNYAFEFNPSSVRLFEYSWYYQYSYPVVFENDNFLPDVKNNIGFVLNSLYVILTYISVSSILPVILLISLIFAMIIQFLFVSPFRNLAILTSKNKTILDYKKFLKLHNSDFYLSQDTQKFIDFLFFYARTKNIDVNQMSFIDLQTHAIKDFKDIDFILFEAKYKAHLQKINSDHYTKTQELTQNINQEAAEFSAQMLNNTDIQNYHQDSSEIIISTKKEDKKVKNTKPFSFDFGKNKQKNDEPKNELKNEKVEKTLENHQKSEEMPKQLEKDMYNKHVQKDNDTLKVHSNAEEVIQEQRGLKEKDKTKTKVDSLEDFLKGVSPIEHSKDK</sequence>
<comment type="caution">
    <text evidence="3">The sequence shown here is derived from an EMBL/GenBank/DDBJ whole genome shotgun (WGS) entry which is preliminary data.</text>
</comment>
<feature type="region of interest" description="Disordered" evidence="1">
    <location>
        <begin position="393"/>
        <end position="413"/>
    </location>
</feature>